<proteinExistence type="predicted"/>
<evidence type="ECO:0000256" key="1">
    <source>
        <dbReference type="SAM" id="MobiDB-lite"/>
    </source>
</evidence>
<dbReference type="CDD" id="cd12372">
    <property type="entry name" value="RRM_CFIm68_CFIm59"/>
    <property type="match status" value="1"/>
</dbReference>
<evidence type="ECO:0000313" key="2">
    <source>
        <dbReference type="EMBL" id="KAL0253999.1"/>
    </source>
</evidence>
<evidence type="ECO:0000313" key="3">
    <source>
        <dbReference type="Proteomes" id="UP000054399"/>
    </source>
</evidence>
<dbReference type="Gene3D" id="3.30.70.330">
    <property type="match status" value="1"/>
</dbReference>
<name>A0ABR3C0P4_9TREE</name>
<dbReference type="InterPro" id="IPR012677">
    <property type="entry name" value="Nucleotide-bd_a/b_plait_sf"/>
</dbReference>
<gene>
    <name evidence="2" type="ORF">I308_101378</name>
</gene>
<reference evidence="2" key="2">
    <citation type="submission" date="2024-01" db="EMBL/GenBank/DDBJ databases">
        <title>Comparative genomics of Cryptococcus and Kwoniella reveals pathogenesis evolution and contrasting modes of karyotype evolution via chromosome fusion or intercentromeric recombination.</title>
        <authorList>
            <person name="Coelho M.A."/>
            <person name="David-Palma M."/>
            <person name="Shea T."/>
            <person name="Bowers K."/>
            <person name="Mcginley-Smith S."/>
            <person name="Mohammad A.W."/>
            <person name="Gnirke A."/>
            <person name="Yurkov A.M."/>
            <person name="Nowrousian M."/>
            <person name="Sun S."/>
            <person name="Cuomo C.A."/>
            <person name="Heitman J."/>
        </authorList>
    </citation>
    <scope>NUCLEOTIDE SEQUENCE</scope>
    <source>
        <strain evidence="2">IND107</strain>
    </source>
</reference>
<dbReference type="GeneID" id="91988236"/>
<dbReference type="InterPro" id="IPR034772">
    <property type="entry name" value="CPSF6/7"/>
</dbReference>
<organism evidence="2 3">
    <name type="scientific">Cryptococcus tetragattii IND107</name>
    <dbReference type="NCBI Taxonomy" id="1296105"/>
    <lineage>
        <taxon>Eukaryota</taxon>
        <taxon>Fungi</taxon>
        <taxon>Dikarya</taxon>
        <taxon>Basidiomycota</taxon>
        <taxon>Agaricomycotina</taxon>
        <taxon>Tremellomycetes</taxon>
        <taxon>Tremellales</taxon>
        <taxon>Cryptococcaceae</taxon>
        <taxon>Cryptococcus</taxon>
        <taxon>Cryptococcus gattii species complex</taxon>
    </lineage>
</organism>
<dbReference type="Proteomes" id="UP000054399">
    <property type="component" value="Unassembled WGS sequence"/>
</dbReference>
<accession>A0ABR3C0P4</accession>
<dbReference type="InterPro" id="IPR035979">
    <property type="entry name" value="RBD_domain_sf"/>
</dbReference>
<reference evidence="2" key="1">
    <citation type="submission" date="2015-01" db="EMBL/GenBank/DDBJ databases">
        <authorList>
            <consortium name="The Broad Institute Genomics Platform"/>
            <person name="Cuomo C."/>
            <person name="Litvintseva A."/>
            <person name="Chen Y."/>
            <person name="Heitman J."/>
            <person name="Sun S."/>
            <person name="Springer D."/>
            <person name="Dromer F."/>
            <person name="Young S."/>
            <person name="Zeng Q."/>
            <person name="Gargeya S."/>
            <person name="Abouelleil A."/>
            <person name="Alvarado L."/>
            <person name="Chapman S.B."/>
            <person name="Gainer-Dewar J."/>
            <person name="Goldberg J."/>
            <person name="Griggs A."/>
            <person name="Gujja S."/>
            <person name="Hansen M."/>
            <person name="Howarth C."/>
            <person name="Imamovic A."/>
            <person name="Larimer J."/>
            <person name="Murphy C."/>
            <person name="Naylor J."/>
            <person name="Pearson M."/>
            <person name="Priest M."/>
            <person name="Roberts A."/>
            <person name="Saif S."/>
            <person name="Shea T."/>
            <person name="Sykes S."/>
            <person name="Wortman J."/>
            <person name="Nusbaum C."/>
            <person name="Birren B."/>
        </authorList>
    </citation>
    <scope>NUCLEOTIDE SEQUENCE</scope>
    <source>
        <strain evidence="2">IND107</strain>
    </source>
</reference>
<dbReference type="PANTHER" id="PTHR23204">
    <property type="entry name" value="CLEAVAGE AND POLYADENYLATION SPECIFIC FACTOR"/>
    <property type="match status" value="1"/>
</dbReference>
<feature type="region of interest" description="Disordered" evidence="1">
    <location>
        <begin position="44"/>
        <end position="65"/>
    </location>
</feature>
<dbReference type="RefSeq" id="XP_066616220.1">
    <property type="nucleotide sequence ID" value="XM_066755934.1"/>
</dbReference>
<dbReference type="SUPFAM" id="SSF54928">
    <property type="entry name" value="RNA-binding domain, RBD"/>
    <property type="match status" value="1"/>
</dbReference>
<protein>
    <submittedName>
        <fullName evidence="2">Uncharacterized protein</fullName>
    </submittedName>
</protein>
<sequence length="305" mass="33589">MEHQQYFSQSEVDLGGAIYHGPDHTYPQYEASALHLGTCPKKGSGRAAYPTGKSEKSFSRKGGPNKKVFGLDPSVEEIDSVVLHDLHWWTSDRDLVELCAQLGVVIVEKDVLFMEHKVNGKSKGQAVMNCHGKEDSLKVNDWLQCNAFQGKKVISTLAASIMGNPFHPNNQDFPAPRPLSSAIHNTMGQPTNSHGGVNFNRVNKPLRISHQAGLGNGRPMNPRQNVNLQPSRASHQSQMPPQVHNQINTASLPLSNQMMGMFPMDPSIAWPIPIDFPLPEYASFKSGPHLSAPDYRMNGMLHTGI</sequence>
<keyword evidence="3" id="KW-1185">Reference proteome</keyword>
<comment type="caution">
    <text evidence="2">The sequence shown here is derived from an EMBL/GenBank/DDBJ whole genome shotgun (WGS) entry which is preliminary data.</text>
</comment>
<dbReference type="EMBL" id="ATAM02000002">
    <property type="protein sequence ID" value="KAL0253999.1"/>
    <property type="molecule type" value="Genomic_DNA"/>
</dbReference>